<evidence type="ECO:0000256" key="1">
    <source>
        <dbReference type="ARBA" id="ARBA00004123"/>
    </source>
</evidence>
<reference evidence="5" key="1">
    <citation type="journal article" date="2012" name="Nature">
        <title>A physical, genetic and functional sequence assembly of the barley genome.</title>
        <authorList>
            <consortium name="The International Barley Genome Sequencing Consortium"/>
            <person name="Mayer K.F."/>
            <person name="Waugh R."/>
            <person name="Brown J.W."/>
            <person name="Schulman A."/>
            <person name="Langridge P."/>
            <person name="Platzer M."/>
            <person name="Fincher G.B."/>
            <person name="Muehlbauer G.J."/>
            <person name="Sato K."/>
            <person name="Close T.J."/>
            <person name="Wise R.P."/>
            <person name="Stein N."/>
        </authorList>
    </citation>
    <scope>NUCLEOTIDE SEQUENCE [LARGE SCALE GENOMIC DNA]</scope>
    <source>
        <strain evidence="5">cv. Morex</strain>
    </source>
</reference>
<comment type="subcellular location">
    <subcellularLocation>
        <location evidence="1 3">Nucleus</location>
    </subcellularLocation>
</comment>
<reference evidence="4" key="3">
    <citation type="submission" date="2022-01" db="UniProtKB">
        <authorList>
            <consortium name="EnsemblPlants"/>
        </authorList>
    </citation>
    <scope>IDENTIFICATION</scope>
    <source>
        <strain evidence="4">subsp. vulgare</strain>
    </source>
</reference>
<evidence type="ECO:0000313" key="4">
    <source>
        <dbReference type="EnsemblPlants" id="HORVU.MOREX.r3.3HG0218740.1"/>
    </source>
</evidence>
<accession>A0A8I6WVK8</accession>
<dbReference type="SMR" id="A0A8I6WVK8"/>
<dbReference type="InterPro" id="IPR003822">
    <property type="entry name" value="PAH"/>
</dbReference>
<evidence type="ECO:0000313" key="5">
    <source>
        <dbReference type="Proteomes" id="UP000011116"/>
    </source>
</evidence>
<name>A0A8I6WVK8_HORVV</name>
<dbReference type="Pfam" id="PF02671">
    <property type="entry name" value="PAH"/>
    <property type="match status" value="2"/>
</dbReference>
<dbReference type="SUPFAM" id="SSF47762">
    <property type="entry name" value="PAH2 domain"/>
    <property type="match status" value="2"/>
</dbReference>
<dbReference type="InterPro" id="IPR036600">
    <property type="entry name" value="PAH_sf"/>
</dbReference>
<keyword evidence="2 3" id="KW-0539">Nucleus</keyword>
<protein>
    <submittedName>
        <fullName evidence="4">Uncharacterized protein</fullName>
    </submittedName>
</protein>
<dbReference type="GO" id="GO:0000118">
    <property type="term" value="C:histone deacetylase complex"/>
    <property type="evidence" value="ECO:0000318"/>
    <property type="project" value="GO_Central"/>
</dbReference>
<dbReference type="GO" id="GO:0000785">
    <property type="term" value="C:chromatin"/>
    <property type="evidence" value="ECO:0000318"/>
    <property type="project" value="GO_Central"/>
</dbReference>
<dbReference type="PANTHER" id="PTHR12346:SF50">
    <property type="entry name" value="HISTONE DEACETYLASE INTERACTING DOMAIN-CONTAINING PROTEIN"/>
    <property type="match status" value="1"/>
</dbReference>
<dbReference type="PROSITE" id="PS51477">
    <property type="entry name" value="PAH"/>
    <property type="match status" value="2"/>
</dbReference>
<sequence>MAAADSRPQFLEMEDAVRYMKIVKASLENSHPARYSEFVDLMRDYRNSRIGVTEVGSRVAALFLDSRNLIVGFNSFLPKGHRIRLSDEQAAGIKEPASFVKAVMDTQPATYLEFLRIISDDYRTIGIEEVASRVGELFRDRPDLIAGFNAILPSEHKIQVVGGVDEHELAARFVRDVSLDDHHDDMIHDG</sequence>
<reference evidence="4" key="2">
    <citation type="submission" date="2020-10" db="EMBL/GenBank/DDBJ databases">
        <authorList>
            <person name="Scholz U."/>
            <person name="Mascher M."/>
            <person name="Fiebig A."/>
        </authorList>
    </citation>
    <scope>NUCLEOTIDE SEQUENCE [LARGE SCALE GENOMIC DNA]</scope>
    <source>
        <strain evidence="4">cv. Morex</strain>
    </source>
</reference>
<proteinExistence type="predicted"/>
<evidence type="ECO:0000256" key="3">
    <source>
        <dbReference type="PROSITE-ProRule" id="PRU00810"/>
    </source>
</evidence>
<dbReference type="Gene3D" id="1.20.1160.11">
    <property type="entry name" value="Paired amphipathic helix"/>
    <property type="match status" value="2"/>
</dbReference>
<organism evidence="4 5">
    <name type="scientific">Hordeum vulgare subsp. vulgare</name>
    <name type="common">Domesticated barley</name>
    <dbReference type="NCBI Taxonomy" id="112509"/>
    <lineage>
        <taxon>Eukaryota</taxon>
        <taxon>Viridiplantae</taxon>
        <taxon>Streptophyta</taxon>
        <taxon>Embryophyta</taxon>
        <taxon>Tracheophyta</taxon>
        <taxon>Spermatophyta</taxon>
        <taxon>Magnoliopsida</taxon>
        <taxon>Liliopsida</taxon>
        <taxon>Poales</taxon>
        <taxon>Poaceae</taxon>
        <taxon>BOP clade</taxon>
        <taxon>Pooideae</taxon>
        <taxon>Triticodae</taxon>
        <taxon>Triticeae</taxon>
        <taxon>Hordeinae</taxon>
        <taxon>Hordeum</taxon>
    </lineage>
</organism>
<dbReference type="AlphaFoldDB" id="A0A8I6WVK8"/>
<dbReference type="InterPro" id="IPR039774">
    <property type="entry name" value="Sin3-like"/>
</dbReference>
<evidence type="ECO:0000256" key="2">
    <source>
        <dbReference type="ARBA" id="ARBA00023242"/>
    </source>
</evidence>
<dbReference type="Proteomes" id="UP000011116">
    <property type="component" value="Chromosome 3H"/>
</dbReference>
<dbReference type="PANTHER" id="PTHR12346">
    <property type="entry name" value="SIN3B-RELATED"/>
    <property type="match status" value="1"/>
</dbReference>
<dbReference type="GO" id="GO:0000122">
    <property type="term" value="P:negative regulation of transcription by RNA polymerase II"/>
    <property type="evidence" value="ECO:0000318"/>
    <property type="project" value="GO_Central"/>
</dbReference>
<dbReference type="EnsemblPlants" id="HORVU.MOREX.r3.3HG0218740.1">
    <property type="protein sequence ID" value="HORVU.MOREX.r3.3HG0218740.1"/>
    <property type="gene ID" value="HORVU.MOREX.r3.3HG0218740"/>
</dbReference>
<dbReference type="Gramene" id="HORVU.MOREX.r3.3HG0218740.1">
    <property type="protein sequence ID" value="HORVU.MOREX.r3.3HG0218740.1"/>
    <property type="gene ID" value="HORVU.MOREX.r3.3HG0218740"/>
</dbReference>
<dbReference type="GO" id="GO:0003714">
    <property type="term" value="F:transcription corepressor activity"/>
    <property type="evidence" value="ECO:0000318"/>
    <property type="project" value="GO_Central"/>
</dbReference>
<keyword evidence="5" id="KW-1185">Reference proteome</keyword>